<feature type="domain" description="C3H1-type" evidence="7">
    <location>
        <begin position="359"/>
        <end position="385"/>
    </location>
</feature>
<evidence type="ECO:0000256" key="5">
    <source>
        <dbReference type="PROSITE-ProRule" id="PRU00723"/>
    </source>
</evidence>
<dbReference type="FunFam" id="4.10.1000.10:FF:000022">
    <property type="entry name" value="Zinc finger CCCH domain-containing protein 7"/>
    <property type="match status" value="1"/>
</dbReference>
<sequence length="492" mass="53964">MIPYSRNSNTSSLRNETPSYENHSATLHTKEMPSQEEQELLARIGQLAGKINLHKAQQAGVQSVPSNQATYGRSTTHRHGGFPHKHRVEPYPSTRGPSGFRHRSLVLNNGGTQTPPSESSTPEAPGTAGSSGAWISKNTRGQRSLINSAVYEKNNEAHAKAIEASRQQKIRRQDAREQSQLANHFHRYGAHASAPSTPTNPTTATGNHEVEIQGIRFRVAHSGSKLIKVSGDLHPASATPKVAFVGGVKFHRSKTGNLYRAGVLEAQRQTSVKKLDVPCSMFSLTGILFTISSDHPRIIISSTRPDSFLLKWVSQSSCAKGPACRYMHDASRVAVCRELLHKGNCANGESCDLSHDLTPQRTPTCVHFIKGNCANPNCPYAHSSVSPGALVCRSFGMYGYCDKGDKCEERHVFECPDFSNTGKCRRKGCKLLHRERASVLRKRTDSDEMEDLSSDAESADSDDVDSDEVEEFITDGAGDDTDFKVQKDFISF</sequence>
<evidence type="ECO:0000313" key="8">
    <source>
        <dbReference type="EMBL" id="WQF78034.1"/>
    </source>
</evidence>
<keyword evidence="4 5" id="KW-0862">Zinc</keyword>
<feature type="region of interest" description="Disordered" evidence="6">
    <location>
        <begin position="1"/>
        <end position="37"/>
    </location>
</feature>
<evidence type="ECO:0000256" key="3">
    <source>
        <dbReference type="ARBA" id="ARBA00022771"/>
    </source>
</evidence>
<dbReference type="EMBL" id="CP137306">
    <property type="protein sequence ID" value="WQF78034.1"/>
    <property type="molecule type" value="Genomic_DNA"/>
</dbReference>
<organism evidence="8 9">
    <name type="scientific">Colletotrichum destructivum</name>
    <dbReference type="NCBI Taxonomy" id="34406"/>
    <lineage>
        <taxon>Eukaryota</taxon>
        <taxon>Fungi</taxon>
        <taxon>Dikarya</taxon>
        <taxon>Ascomycota</taxon>
        <taxon>Pezizomycotina</taxon>
        <taxon>Sordariomycetes</taxon>
        <taxon>Hypocreomycetidae</taxon>
        <taxon>Glomerellales</taxon>
        <taxon>Glomerellaceae</taxon>
        <taxon>Colletotrichum</taxon>
        <taxon>Colletotrichum destructivum species complex</taxon>
    </lineage>
</organism>
<accession>A0AAX4I3U4</accession>
<dbReference type="KEGG" id="cdet:87939551"/>
<feature type="zinc finger region" description="C3H1-type" evidence="5">
    <location>
        <begin position="359"/>
        <end position="385"/>
    </location>
</feature>
<keyword evidence="1 5" id="KW-0479">Metal-binding</keyword>
<feature type="compositionally biased region" description="Acidic residues" evidence="6">
    <location>
        <begin position="447"/>
        <end position="480"/>
    </location>
</feature>
<feature type="compositionally biased region" description="Polar residues" evidence="6">
    <location>
        <begin position="59"/>
        <end position="74"/>
    </location>
</feature>
<dbReference type="Gene3D" id="4.10.1000.10">
    <property type="entry name" value="Zinc finger, CCCH-type"/>
    <property type="match status" value="2"/>
</dbReference>
<keyword evidence="9" id="KW-1185">Reference proteome</keyword>
<name>A0AAX4I3U4_9PEZI</name>
<keyword evidence="3 5" id="KW-0863">Zinc-finger</keyword>
<proteinExistence type="predicted"/>
<dbReference type="PANTHER" id="PTHR46156">
    <property type="entry name" value="CCCH ZINGC FINGER"/>
    <property type="match status" value="1"/>
</dbReference>
<dbReference type="Proteomes" id="UP001322277">
    <property type="component" value="Chromosome 2"/>
</dbReference>
<dbReference type="PANTHER" id="PTHR46156:SF1">
    <property type="entry name" value="ZINC FINGER CCCH DOMAIN-CONTAINING PROTEIN 3"/>
    <property type="match status" value="1"/>
</dbReference>
<evidence type="ECO:0000256" key="1">
    <source>
        <dbReference type="ARBA" id="ARBA00022723"/>
    </source>
</evidence>
<evidence type="ECO:0000313" key="9">
    <source>
        <dbReference type="Proteomes" id="UP001322277"/>
    </source>
</evidence>
<feature type="zinc finger region" description="C3H1-type" evidence="5">
    <location>
        <begin position="386"/>
        <end position="414"/>
    </location>
</feature>
<evidence type="ECO:0000256" key="2">
    <source>
        <dbReference type="ARBA" id="ARBA00022737"/>
    </source>
</evidence>
<feature type="domain" description="C3H1-type" evidence="7">
    <location>
        <begin position="386"/>
        <end position="414"/>
    </location>
</feature>
<evidence type="ECO:0000256" key="6">
    <source>
        <dbReference type="SAM" id="MobiDB-lite"/>
    </source>
</evidence>
<evidence type="ECO:0000256" key="4">
    <source>
        <dbReference type="ARBA" id="ARBA00022833"/>
    </source>
</evidence>
<protein>
    <submittedName>
        <fullName evidence="8">Zinc finger, CCCH-type</fullName>
    </submittedName>
</protein>
<dbReference type="AlphaFoldDB" id="A0AAX4I3U4"/>
<dbReference type="InterPro" id="IPR036855">
    <property type="entry name" value="Znf_CCCH_sf"/>
</dbReference>
<feature type="domain" description="C3H1-type" evidence="7">
    <location>
        <begin position="330"/>
        <end position="358"/>
    </location>
</feature>
<dbReference type="SMART" id="SM00356">
    <property type="entry name" value="ZnF_C3H1"/>
    <property type="match status" value="5"/>
</dbReference>
<dbReference type="InterPro" id="IPR000571">
    <property type="entry name" value="Znf_CCCH"/>
</dbReference>
<dbReference type="GeneID" id="87939551"/>
<dbReference type="GO" id="GO:0005634">
    <property type="term" value="C:nucleus"/>
    <property type="evidence" value="ECO:0007669"/>
    <property type="project" value="TreeGrafter"/>
</dbReference>
<feature type="compositionally biased region" description="Low complexity" evidence="6">
    <location>
        <begin position="110"/>
        <end position="127"/>
    </location>
</feature>
<reference evidence="9" key="1">
    <citation type="journal article" date="2023" name="bioRxiv">
        <title>Complete genome of the Medicago anthracnose fungus, Colletotrichum destructivum, reveals a mini-chromosome-like region within a core chromosome.</title>
        <authorList>
            <person name="Lapalu N."/>
            <person name="Simon A."/>
            <person name="Lu A."/>
            <person name="Plaumann P.-L."/>
            <person name="Amselem J."/>
            <person name="Pigne S."/>
            <person name="Auger A."/>
            <person name="Koch C."/>
            <person name="Dallery J.-F."/>
            <person name="O'Connell R.J."/>
        </authorList>
    </citation>
    <scope>NUCLEOTIDE SEQUENCE [LARGE SCALE GENOMIC DNA]</scope>
    <source>
        <strain evidence="9">CBS 520.97</strain>
    </source>
</reference>
<feature type="region of interest" description="Disordered" evidence="6">
    <location>
        <begin position="57"/>
        <end position="139"/>
    </location>
</feature>
<feature type="compositionally biased region" description="Polar residues" evidence="6">
    <location>
        <begin position="1"/>
        <end position="27"/>
    </location>
</feature>
<feature type="zinc finger region" description="C3H1-type" evidence="5">
    <location>
        <begin position="330"/>
        <end position="358"/>
    </location>
</feature>
<evidence type="ECO:0000259" key="7">
    <source>
        <dbReference type="PROSITE" id="PS50103"/>
    </source>
</evidence>
<dbReference type="SUPFAM" id="SSF90229">
    <property type="entry name" value="CCCH zinc finger"/>
    <property type="match status" value="1"/>
</dbReference>
<dbReference type="PROSITE" id="PS50103">
    <property type="entry name" value="ZF_C3H1"/>
    <property type="match status" value="3"/>
</dbReference>
<keyword evidence="2" id="KW-0677">Repeat</keyword>
<feature type="compositionally biased region" description="Basic residues" evidence="6">
    <location>
        <begin position="75"/>
        <end position="87"/>
    </location>
</feature>
<dbReference type="GO" id="GO:0008270">
    <property type="term" value="F:zinc ion binding"/>
    <property type="evidence" value="ECO:0007669"/>
    <property type="project" value="UniProtKB-KW"/>
</dbReference>
<dbReference type="FunFam" id="4.10.1000.10:FF:000035">
    <property type="entry name" value="CCCH zinc finger protein, variant"/>
    <property type="match status" value="1"/>
</dbReference>
<feature type="region of interest" description="Disordered" evidence="6">
    <location>
        <begin position="442"/>
        <end position="480"/>
    </location>
</feature>
<gene>
    <name evidence="8" type="ORF">CDEST_03048</name>
</gene>
<dbReference type="RefSeq" id="XP_062775258.1">
    <property type="nucleotide sequence ID" value="XM_062919207.1"/>
</dbReference>